<evidence type="ECO:0000313" key="2">
    <source>
        <dbReference type="Proteomes" id="UP001060085"/>
    </source>
</evidence>
<dbReference type="EMBL" id="CM044707">
    <property type="protein sequence ID" value="KAI5654596.1"/>
    <property type="molecule type" value="Genomic_DNA"/>
</dbReference>
<proteinExistence type="predicted"/>
<comment type="caution">
    <text evidence="1">The sequence shown here is derived from an EMBL/GenBank/DDBJ whole genome shotgun (WGS) entry which is preliminary data.</text>
</comment>
<evidence type="ECO:0000313" key="1">
    <source>
        <dbReference type="EMBL" id="KAI5654596.1"/>
    </source>
</evidence>
<keyword evidence="2" id="KW-1185">Reference proteome</keyword>
<protein>
    <submittedName>
        <fullName evidence="1">Uncharacterized protein</fullName>
    </submittedName>
</protein>
<gene>
    <name evidence="1" type="ORF">M9H77_31783</name>
</gene>
<organism evidence="1 2">
    <name type="scientific">Catharanthus roseus</name>
    <name type="common">Madagascar periwinkle</name>
    <name type="synonym">Vinca rosea</name>
    <dbReference type="NCBI Taxonomy" id="4058"/>
    <lineage>
        <taxon>Eukaryota</taxon>
        <taxon>Viridiplantae</taxon>
        <taxon>Streptophyta</taxon>
        <taxon>Embryophyta</taxon>
        <taxon>Tracheophyta</taxon>
        <taxon>Spermatophyta</taxon>
        <taxon>Magnoliopsida</taxon>
        <taxon>eudicotyledons</taxon>
        <taxon>Gunneridae</taxon>
        <taxon>Pentapetalae</taxon>
        <taxon>asterids</taxon>
        <taxon>lamiids</taxon>
        <taxon>Gentianales</taxon>
        <taxon>Apocynaceae</taxon>
        <taxon>Rauvolfioideae</taxon>
        <taxon>Vinceae</taxon>
        <taxon>Catharanthinae</taxon>
        <taxon>Catharanthus</taxon>
    </lineage>
</organism>
<sequence>MKNMSRSVYLLGLISGSLNLLFVVYLVIIYRNSSENNTISSTYLDGLLLQGNGKPVCECNACYTGPDCSHFLPASSYVVDADSYGNKIFFYKAILKF</sequence>
<dbReference type="Proteomes" id="UP001060085">
    <property type="component" value="Linkage Group LG07"/>
</dbReference>
<accession>A0ACC0A1F1</accession>
<reference evidence="2" key="1">
    <citation type="journal article" date="2023" name="Nat. Plants">
        <title>Single-cell RNA sequencing provides a high-resolution roadmap for understanding the multicellular compartmentation of specialized metabolism.</title>
        <authorList>
            <person name="Sun S."/>
            <person name="Shen X."/>
            <person name="Li Y."/>
            <person name="Li Y."/>
            <person name="Wang S."/>
            <person name="Li R."/>
            <person name="Zhang H."/>
            <person name="Shen G."/>
            <person name="Guo B."/>
            <person name="Wei J."/>
            <person name="Xu J."/>
            <person name="St-Pierre B."/>
            <person name="Chen S."/>
            <person name="Sun C."/>
        </authorList>
    </citation>
    <scope>NUCLEOTIDE SEQUENCE [LARGE SCALE GENOMIC DNA]</scope>
</reference>
<name>A0ACC0A1F1_CATRO</name>